<evidence type="ECO:0000313" key="2">
    <source>
        <dbReference type="Proteomes" id="UP001153678"/>
    </source>
</evidence>
<gene>
    <name evidence="1" type="ORF">FWILDA_LOCUS6901</name>
</gene>
<dbReference type="EMBL" id="CAMKVN010001304">
    <property type="protein sequence ID" value="CAI2175057.1"/>
    <property type="molecule type" value="Genomic_DNA"/>
</dbReference>
<dbReference type="Proteomes" id="UP001153678">
    <property type="component" value="Unassembled WGS sequence"/>
</dbReference>
<keyword evidence="2" id="KW-1185">Reference proteome</keyword>
<protein>
    <submittedName>
        <fullName evidence="1">8418_t:CDS:1</fullName>
    </submittedName>
</protein>
<organism evidence="1 2">
    <name type="scientific">Funneliformis geosporum</name>
    <dbReference type="NCBI Taxonomy" id="1117311"/>
    <lineage>
        <taxon>Eukaryota</taxon>
        <taxon>Fungi</taxon>
        <taxon>Fungi incertae sedis</taxon>
        <taxon>Mucoromycota</taxon>
        <taxon>Glomeromycotina</taxon>
        <taxon>Glomeromycetes</taxon>
        <taxon>Glomerales</taxon>
        <taxon>Glomeraceae</taxon>
        <taxon>Funneliformis</taxon>
    </lineage>
</organism>
<proteinExistence type="predicted"/>
<dbReference type="AlphaFoldDB" id="A0A9W4SN02"/>
<comment type="caution">
    <text evidence="1">The sequence shown here is derived from an EMBL/GenBank/DDBJ whole genome shotgun (WGS) entry which is preliminary data.</text>
</comment>
<sequence length="166" mass="20548">MSNNKTEYCNSCVFKVSFNQQHSEQKFISILQGKRCIRCKHQKPENEYKVENKRCNRCLENKKKKYQEKKESECKNLKQCDYCYEMKNNFEENKYWQKEFIIERYRHNEKRELYEVRVEIEEELNKNGLKDFKDIDKLIKKRNDLVKLHELVKKRNELREIVETYG</sequence>
<accession>A0A9W4SN02</accession>
<evidence type="ECO:0000313" key="1">
    <source>
        <dbReference type="EMBL" id="CAI2175057.1"/>
    </source>
</evidence>
<reference evidence="1" key="1">
    <citation type="submission" date="2022-08" db="EMBL/GenBank/DDBJ databases">
        <authorList>
            <person name="Kallberg Y."/>
            <person name="Tangrot J."/>
            <person name="Rosling A."/>
        </authorList>
    </citation>
    <scope>NUCLEOTIDE SEQUENCE</scope>
    <source>
        <strain evidence="1">Wild A</strain>
    </source>
</reference>
<name>A0A9W4SN02_9GLOM</name>